<reference evidence="2 3" key="1">
    <citation type="submission" date="2024-04" db="EMBL/GenBank/DDBJ databases">
        <authorList>
            <person name="Fracassetti M."/>
        </authorList>
    </citation>
    <scope>NUCLEOTIDE SEQUENCE [LARGE SCALE GENOMIC DNA]</scope>
</reference>
<gene>
    <name evidence="2" type="ORF">LTRI10_LOCUS7951</name>
</gene>
<evidence type="ECO:0000313" key="3">
    <source>
        <dbReference type="Proteomes" id="UP001497516"/>
    </source>
</evidence>
<dbReference type="EMBL" id="OZ034814">
    <property type="protein sequence ID" value="CAL1360517.1"/>
    <property type="molecule type" value="Genomic_DNA"/>
</dbReference>
<dbReference type="AlphaFoldDB" id="A0AAV2CVL0"/>
<evidence type="ECO:0008006" key="4">
    <source>
        <dbReference type="Google" id="ProtNLM"/>
    </source>
</evidence>
<dbReference type="PANTHER" id="PTHR33223:SF10">
    <property type="entry name" value="AMINOTRANSFERASE-LIKE PLANT MOBILE DOMAIN-CONTAINING PROTEIN"/>
    <property type="match status" value="1"/>
</dbReference>
<feature type="compositionally biased region" description="Pro residues" evidence="1">
    <location>
        <begin position="61"/>
        <end position="70"/>
    </location>
</feature>
<organism evidence="2 3">
    <name type="scientific">Linum trigynum</name>
    <dbReference type="NCBI Taxonomy" id="586398"/>
    <lineage>
        <taxon>Eukaryota</taxon>
        <taxon>Viridiplantae</taxon>
        <taxon>Streptophyta</taxon>
        <taxon>Embryophyta</taxon>
        <taxon>Tracheophyta</taxon>
        <taxon>Spermatophyta</taxon>
        <taxon>Magnoliopsida</taxon>
        <taxon>eudicotyledons</taxon>
        <taxon>Gunneridae</taxon>
        <taxon>Pentapetalae</taxon>
        <taxon>rosids</taxon>
        <taxon>fabids</taxon>
        <taxon>Malpighiales</taxon>
        <taxon>Linaceae</taxon>
        <taxon>Linum</taxon>
    </lineage>
</organism>
<dbReference type="PANTHER" id="PTHR33223">
    <property type="entry name" value="CCHC-TYPE DOMAIN-CONTAINING PROTEIN"/>
    <property type="match status" value="1"/>
</dbReference>
<feature type="region of interest" description="Disordered" evidence="1">
    <location>
        <begin position="58"/>
        <end position="102"/>
    </location>
</feature>
<evidence type="ECO:0000313" key="2">
    <source>
        <dbReference type="EMBL" id="CAL1360517.1"/>
    </source>
</evidence>
<feature type="compositionally biased region" description="Polar residues" evidence="1">
    <location>
        <begin position="10"/>
        <end position="19"/>
    </location>
</feature>
<keyword evidence="3" id="KW-1185">Reference proteome</keyword>
<dbReference type="Proteomes" id="UP001497516">
    <property type="component" value="Chromosome 10"/>
</dbReference>
<feature type="region of interest" description="Disordered" evidence="1">
    <location>
        <begin position="1"/>
        <end position="25"/>
    </location>
</feature>
<protein>
    <recommendedName>
        <fullName evidence="4">Retrotransposon gag domain-containing protein</fullName>
    </recommendedName>
</protein>
<sequence>MRGDFETPLKGTTENNTLRGLSPRGVDEVELEKVVKSHGLQIANMQDSLSQIVQLLKTMEDPPPPPPPPQGSRGRTREEKQKAIKVPGSSAQTEGGGPDAEDVDLSFRDEHLRMRLTYGKQNSPNVLQNPLSKEFFETTVPPNFSSLGLPTYSGTSDPANHLFAFMLKMQLINASDLCRAVPVTFSGQCRTWYTSLPEGIIKNFEQFVMLFSTKFASQQTRKLTVLAHKL</sequence>
<accession>A0AAV2CVL0</accession>
<proteinExistence type="predicted"/>
<name>A0AAV2CVL0_9ROSI</name>
<evidence type="ECO:0000256" key="1">
    <source>
        <dbReference type="SAM" id="MobiDB-lite"/>
    </source>
</evidence>